<evidence type="ECO:0000313" key="2">
    <source>
        <dbReference type="Proteomes" id="UP001281761"/>
    </source>
</evidence>
<protein>
    <submittedName>
        <fullName evidence="1">Uncharacterized protein</fullName>
    </submittedName>
</protein>
<reference evidence="1 2" key="1">
    <citation type="journal article" date="2022" name="bioRxiv">
        <title>Genomics of Preaxostyla Flagellates Illuminates Evolutionary Transitions and the Path Towards Mitochondrial Loss.</title>
        <authorList>
            <person name="Novak L.V.F."/>
            <person name="Treitli S.C."/>
            <person name="Pyrih J."/>
            <person name="Halakuc P."/>
            <person name="Pipaliya S.V."/>
            <person name="Vacek V."/>
            <person name="Brzon O."/>
            <person name="Soukal P."/>
            <person name="Eme L."/>
            <person name="Dacks J.B."/>
            <person name="Karnkowska A."/>
            <person name="Elias M."/>
            <person name="Hampl V."/>
        </authorList>
    </citation>
    <scope>NUCLEOTIDE SEQUENCE [LARGE SCALE GENOMIC DNA]</scope>
    <source>
        <strain evidence="1">NAU3</strain>
        <tissue evidence="1">Gut</tissue>
    </source>
</reference>
<sequence length="91" mass="9963">MTLSCLETGSEMNPTTDLVIEMTTEESELRRNPSCLPLFSLISHDGQLNRGSFDIANISGFILPSSPSLRHNDLLGYSDPVIAQLLLSIDI</sequence>
<organism evidence="1 2">
    <name type="scientific">Blattamonas nauphoetae</name>
    <dbReference type="NCBI Taxonomy" id="2049346"/>
    <lineage>
        <taxon>Eukaryota</taxon>
        <taxon>Metamonada</taxon>
        <taxon>Preaxostyla</taxon>
        <taxon>Oxymonadida</taxon>
        <taxon>Blattamonas</taxon>
    </lineage>
</organism>
<dbReference type="Proteomes" id="UP001281761">
    <property type="component" value="Unassembled WGS sequence"/>
</dbReference>
<comment type="caution">
    <text evidence="1">The sequence shown here is derived from an EMBL/GenBank/DDBJ whole genome shotgun (WGS) entry which is preliminary data.</text>
</comment>
<gene>
    <name evidence="1" type="ORF">BLNAU_19376</name>
</gene>
<accession>A0ABQ9X1P9</accession>
<name>A0ABQ9X1P9_9EUKA</name>
<evidence type="ECO:0000313" key="1">
    <source>
        <dbReference type="EMBL" id="KAK2945707.1"/>
    </source>
</evidence>
<dbReference type="EMBL" id="JARBJD010000250">
    <property type="protein sequence ID" value="KAK2945707.1"/>
    <property type="molecule type" value="Genomic_DNA"/>
</dbReference>
<proteinExistence type="predicted"/>
<keyword evidence="2" id="KW-1185">Reference proteome</keyword>